<reference evidence="2 3" key="1">
    <citation type="submission" date="2011-05" db="EMBL/GenBank/DDBJ databases">
        <title>Complete sequence of Isoptericola variabilis 225.</title>
        <authorList>
            <consortium name="US DOE Joint Genome Institute"/>
            <person name="Lucas S."/>
            <person name="Han J."/>
            <person name="Lapidus A."/>
            <person name="Cheng J.-F."/>
            <person name="Goodwin L."/>
            <person name="Pitluck S."/>
            <person name="Peters L."/>
            <person name="Mikhailova N."/>
            <person name="Zeytun A."/>
            <person name="Han C."/>
            <person name="Tapia R."/>
            <person name="Land M."/>
            <person name="Hauser L."/>
            <person name="Kyrpides N."/>
            <person name="Ivanova N."/>
            <person name="Pagani I."/>
            <person name="Siebers A."/>
            <person name="Allgaier M."/>
            <person name="Thelen M."/>
            <person name="Hugenholtz P."/>
            <person name="Gladden J."/>
            <person name="Woyke T."/>
        </authorList>
    </citation>
    <scope>NUCLEOTIDE SEQUENCE [LARGE SCALE GENOMIC DNA]</scope>
    <source>
        <strain evidence="3">225</strain>
    </source>
</reference>
<name>F6FPS8_ISOV2</name>
<dbReference type="KEGG" id="iva:Isova_0933"/>
<dbReference type="InterPro" id="IPR024078">
    <property type="entry name" value="LmbE-like_dom_sf"/>
</dbReference>
<organism evidence="3">
    <name type="scientific">Isoptericola variabilis (strain 225)</name>
    <dbReference type="NCBI Taxonomy" id="743718"/>
    <lineage>
        <taxon>Bacteria</taxon>
        <taxon>Bacillati</taxon>
        <taxon>Actinomycetota</taxon>
        <taxon>Actinomycetes</taxon>
        <taxon>Micrococcales</taxon>
        <taxon>Promicromonosporaceae</taxon>
        <taxon>Isoptericola</taxon>
    </lineage>
</organism>
<proteinExistence type="predicted"/>
<keyword evidence="1" id="KW-0862">Zinc</keyword>
<dbReference type="GO" id="GO:0016811">
    <property type="term" value="F:hydrolase activity, acting on carbon-nitrogen (but not peptide) bonds, in linear amides"/>
    <property type="evidence" value="ECO:0007669"/>
    <property type="project" value="TreeGrafter"/>
</dbReference>
<dbReference type="GO" id="GO:0016137">
    <property type="term" value="P:glycoside metabolic process"/>
    <property type="evidence" value="ECO:0007669"/>
    <property type="project" value="UniProtKB-ARBA"/>
</dbReference>
<dbReference type="EMBL" id="CP002810">
    <property type="protein sequence ID" value="AEG43717.1"/>
    <property type="molecule type" value="Genomic_DNA"/>
</dbReference>
<dbReference type="InterPro" id="IPR003737">
    <property type="entry name" value="GlcNAc_PI_deacetylase-related"/>
</dbReference>
<dbReference type="AlphaFoldDB" id="F6FPS8"/>
<accession>F6FPS8</accession>
<sequence>MSSPTAAVPHAPAGALLAVHAHPDDETLSTGGLLASWAASGAPVTVVTCTRGERGEVIDSATHPTGVGHLEGDGPALAAYRERELAAALEALGVADHVFLDRVSSVLSEAQWARGHQPSDTSERLSEGRWDRAHQLSDTRYEDSGMAWVAPGIAGPADDAPPTAFARVPLDEAAARLAAVVRDRRPAVVVTYDAGGGYGHPDHVRAHEVTVRALELAADPDAALGGEPWRVPARWEVVVPAGRLRAARRDLADLEEVRRLVPGAGLTLPDPDEALPPVAVADARVDELDRAGRLVRVDAAAVLGRVADALRAHATQVQHVTVRDGRADGSDVVGWYALSNAVLAPLLAVETYAVVPFAQVGSAR</sequence>
<gene>
    <name evidence="2" type="ordered locus">Isova_0933</name>
</gene>
<dbReference type="eggNOG" id="COG2120">
    <property type="taxonomic scope" value="Bacteria"/>
</dbReference>
<dbReference type="SUPFAM" id="SSF102588">
    <property type="entry name" value="LmbE-like"/>
    <property type="match status" value="1"/>
</dbReference>
<dbReference type="Proteomes" id="UP000009236">
    <property type="component" value="Chromosome"/>
</dbReference>
<dbReference type="HOGENOM" id="CLU_049311_2_3_11"/>
<dbReference type="Pfam" id="PF02585">
    <property type="entry name" value="PIG-L"/>
    <property type="match status" value="1"/>
</dbReference>
<evidence type="ECO:0000313" key="3">
    <source>
        <dbReference type="Proteomes" id="UP000009236"/>
    </source>
</evidence>
<dbReference type="STRING" id="743718.Isova_0933"/>
<protein>
    <submittedName>
        <fullName evidence="2">LmbE family protein</fullName>
    </submittedName>
</protein>
<dbReference type="PANTHER" id="PTHR12993">
    <property type="entry name" value="N-ACETYLGLUCOSAMINYL-PHOSPHATIDYLINOSITOL DE-N-ACETYLASE-RELATED"/>
    <property type="match status" value="1"/>
</dbReference>
<keyword evidence="3" id="KW-1185">Reference proteome</keyword>
<evidence type="ECO:0000256" key="1">
    <source>
        <dbReference type="ARBA" id="ARBA00022833"/>
    </source>
</evidence>
<dbReference type="Gene3D" id="3.40.50.10320">
    <property type="entry name" value="LmbE-like"/>
    <property type="match status" value="1"/>
</dbReference>
<dbReference type="PANTHER" id="PTHR12993:SF26">
    <property type="entry name" value="1D-MYO-INOSITOL 2-ACETAMIDO-2-DEOXY-ALPHA-D-GLUCOPYRANOSIDE DEACETYLASE"/>
    <property type="match status" value="1"/>
</dbReference>
<evidence type="ECO:0000313" key="2">
    <source>
        <dbReference type="EMBL" id="AEG43717.1"/>
    </source>
</evidence>